<dbReference type="Proteomes" id="UP000639396">
    <property type="component" value="Unassembled WGS sequence"/>
</dbReference>
<feature type="signal peptide" evidence="1">
    <location>
        <begin position="1"/>
        <end position="30"/>
    </location>
</feature>
<reference evidence="2" key="1">
    <citation type="submission" date="2020-09" db="EMBL/GenBank/DDBJ databases">
        <title>A novel bacterium of genus Paenibacillus, isolated from South China Sea.</title>
        <authorList>
            <person name="Huang H."/>
            <person name="Mo K."/>
            <person name="Hu Y."/>
        </authorList>
    </citation>
    <scope>NUCLEOTIDE SEQUENCE</scope>
    <source>
        <strain evidence="2">IB182363</strain>
    </source>
</reference>
<comment type="caution">
    <text evidence="2">The sequence shown here is derived from an EMBL/GenBank/DDBJ whole genome shotgun (WGS) entry which is preliminary data.</text>
</comment>
<proteinExistence type="predicted"/>
<feature type="chain" id="PRO_5039613267" evidence="1">
    <location>
        <begin position="31"/>
        <end position="278"/>
    </location>
</feature>
<dbReference type="AlphaFoldDB" id="A0A927H2R8"/>
<dbReference type="RefSeq" id="WP_190932146.1">
    <property type="nucleotide sequence ID" value="NZ_JACXJA010000061.1"/>
</dbReference>
<dbReference type="EMBL" id="JACXJA010000061">
    <property type="protein sequence ID" value="MBD2866536.1"/>
    <property type="molecule type" value="Genomic_DNA"/>
</dbReference>
<evidence type="ECO:0000313" key="2">
    <source>
        <dbReference type="EMBL" id="MBD2866536.1"/>
    </source>
</evidence>
<sequence length="278" mass="31324">MRGKRMGKKFRLLAALIAAVLILHSFPVTVAAAGYELSATMKKSFDKMADAAGGTLQRNLGSHYGELTALQQEHRKRDADSKELRIRNDEALKVLRQQIKQLDESFLAELKRRVDDTKARYKPMLDLYTSINQQITTAKKLHSKEWAAILQIQATGMKAAVQLAKQDIRNKEAQLTAAKGQTSAKQKKIRETLAALEPVDVKMRTHREAVTRLNKQVAADWKMFTPHVKQQDAKASSEALSALLIRLRQISDHKRSLYDLEAETTVIINKAKTQLSKL</sequence>
<evidence type="ECO:0000256" key="1">
    <source>
        <dbReference type="SAM" id="SignalP"/>
    </source>
</evidence>
<keyword evidence="3" id="KW-1185">Reference proteome</keyword>
<evidence type="ECO:0000313" key="3">
    <source>
        <dbReference type="Proteomes" id="UP000639396"/>
    </source>
</evidence>
<accession>A0A927H2R8</accession>
<gene>
    <name evidence="2" type="ORF">IDH45_31650</name>
</gene>
<name>A0A927H2R8_9BACL</name>
<keyword evidence="1" id="KW-0732">Signal</keyword>
<organism evidence="2 3">
    <name type="scientific">Paenibacillus oceani</name>
    <dbReference type="NCBI Taxonomy" id="2772510"/>
    <lineage>
        <taxon>Bacteria</taxon>
        <taxon>Bacillati</taxon>
        <taxon>Bacillota</taxon>
        <taxon>Bacilli</taxon>
        <taxon>Bacillales</taxon>
        <taxon>Paenibacillaceae</taxon>
        <taxon>Paenibacillus</taxon>
    </lineage>
</organism>
<protein>
    <submittedName>
        <fullName evidence="2">Uncharacterized protein</fullName>
    </submittedName>
</protein>